<name>C4FJM0_9AQUI</name>
<dbReference type="Gene3D" id="3.40.50.2020">
    <property type="match status" value="1"/>
</dbReference>
<dbReference type="Proteomes" id="UP000005540">
    <property type="component" value="Unassembled WGS sequence"/>
</dbReference>
<evidence type="ECO:0000313" key="2">
    <source>
        <dbReference type="EMBL" id="EEP60728.1"/>
    </source>
</evidence>
<keyword evidence="2" id="KW-0328">Glycosyltransferase</keyword>
<dbReference type="AlphaFoldDB" id="C4FJM0"/>
<protein>
    <submittedName>
        <fullName evidence="2">Phosphoribosyltransferase</fullName>
    </submittedName>
</protein>
<dbReference type="EMBL" id="ABZS01000059">
    <property type="protein sequence ID" value="EEP60728.1"/>
    <property type="molecule type" value="Genomic_DNA"/>
</dbReference>
<dbReference type="InterPro" id="IPR000836">
    <property type="entry name" value="PRTase_dom"/>
</dbReference>
<dbReference type="Pfam" id="PF00156">
    <property type="entry name" value="Pribosyltran"/>
    <property type="match status" value="1"/>
</dbReference>
<keyword evidence="3" id="KW-1185">Reference proteome</keyword>
<gene>
    <name evidence="2" type="ORF">SULYE_0769</name>
</gene>
<comment type="caution">
    <text evidence="2">The sequence shown here is derived from an EMBL/GenBank/DDBJ whole genome shotgun (WGS) entry which is preliminary data.</text>
</comment>
<dbReference type="GO" id="GO:0016757">
    <property type="term" value="F:glycosyltransferase activity"/>
    <property type="evidence" value="ECO:0007669"/>
    <property type="project" value="UniProtKB-KW"/>
</dbReference>
<reference evidence="2 3" key="1">
    <citation type="submission" date="2009-04" db="EMBL/GenBank/DDBJ databases">
        <authorList>
            <person name="Reysenbach A.-L."/>
            <person name="Heidelberg J.F."/>
            <person name="Nelson W.C."/>
        </authorList>
    </citation>
    <scope>NUCLEOTIDE SEQUENCE [LARGE SCALE GENOMIC DNA]</scope>
    <source>
        <strain evidence="2 3">SS-5</strain>
    </source>
</reference>
<dbReference type="SUPFAM" id="SSF53271">
    <property type="entry name" value="PRTase-like"/>
    <property type="match status" value="1"/>
</dbReference>
<evidence type="ECO:0000259" key="1">
    <source>
        <dbReference type="Pfam" id="PF00156"/>
    </source>
</evidence>
<dbReference type="Gene3D" id="3.30.1310.20">
    <property type="entry name" value="PRTase-like"/>
    <property type="match status" value="1"/>
</dbReference>
<dbReference type="OrthoDB" id="9810066at2"/>
<evidence type="ECO:0000313" key="3">
    <source>
        <dbReference type="Proteomes" id="UP000005540"/>
    </source>
</evidence>
<dbReference type="CDD" id="cd06223">
    <property type="entry name" value="PRTases_typeI"/>
    <property type="match status" value="1"/>
</dbReference>
<organism evidence="2 3">
    <name type="scientific">Sulfurihydrogenibium yellowstonense SS-5</name>
    <dbReference type="NCBI Taxonomy" id="432331"/>
    <lineage>
        <taxon>Bacteria</taxon>
        <taxon>Pseudomonadati</taxon>
        <taxon>Aquificota</taxon>
        <taxon>Aquificia</taxon>
        <taxon>Aquificales</taxon>
        <taxon>Hydrogenothermaceae</taxon>
        <taxon>Sulfurihydrogenibium</taxon>
    </lineage>
</organism>
<proteinExistence type="predicted"/>
<feature type="domain" description="Phosphoribosyltransferase" evidence="1">
    <location>
        <begin position="8"/>
        <end position="189"/>
    </location>
</feature>
<accession>C4FJM0</accession>
<dbReference type="RefSeq" id="WP_007546577.1">
    <property type="nucleotide sequence ID" value="NZ_ABZS01000059.1"/>
</dbReference>
<dbReference type="InterPro" id="IPR029057">
    <property type="entry name" value="PRTase-like"/>
</dbReference>
<keyword evidence="2" id="KW-0808">Transferase</keyword>
<sequence length="218" mass="24479">MFRDREEAGRLLIELLKKYKIDKEKTVILAIPRGGVPVAYEVSKKLGIPFSLVITKKLAPLRDPEAAFGAIAPDGSQVIDEVYMKYMGVSSSELEIVRENALKEIKNRIIKYLNGKEPNLEGKDVIIIDDGIATGYTAIAAAMYVKNKGANNVYLATPVCPTDSIPRVKKYFDDVFFYEKSDSPFFAVGAVYEDFHQVSDQDMFFIIEEAKKNGLFYI</sequence>